<dbReference type="AlphaFoldDB" id="A0A151SC50"/>
<dbReference type="PANTHER" id="PTHR46148:SF52">
    <property type="entry name" value="OS04G0603800 PROTEIN"/>
    <property type="match status" value="1"/>
</dbReference>
<proteinExistence type="predicted"/>
<gene>
    <name evidence="3" type="ORF">KK1_025830</name>
</gene>
<dbReference type="Pfam" id="PF24626">
    <property type="entry name" value="SH3_Tf2-1"/>
    <property type="match status" value="1"/>
</dbReference>
<accession>A0A151SC50</accession>
<protein>
    <submittedName>
        <fullName evidence="3">Uncharacterized protein</fullName>
    </submittedName>
</protein>
<evidence type="ECO:0000313" key="3">
    <source>
        <dbReference type="EMBL" id="KYP52353.1"/>
    </source>
</evidence>
<sequence>MLQRLNSVNTWQDLIGALESQFGPSPFECPMTELFKLQQTGTVSDYYLKLMALANKSGGLSPEALLKCFIGGLNKDIQRDVVALRPRSVIRAVALTKLYEEKYVLDNGPKNTSYNHRYFTVYSNTYGNTSNRSIVKQNLPPLLPTPALPPSKSNVIKKITPAEMQLRREKGLCYFCDDKFTFNHKCPNRQYLLLQTEEDVVDGNDVQNGGQQEGVSENIEVLQADHHLSLNALKGGAEFISSVVKVHGFPKTIVSDRDRVFISSFWKQFDGKLSVAPRKSQKLSMQFFGPFEALQHIGFVAYKLKLPDIARIHPVFHISLLKKFHVSSVSMDGFNLSYTPLYHHQFKLYC</sequence>
<dbReference type="Proteomes" id="UP000075243">
    <property type="component" value="Unassembled WGS sequence"/>
</dbReference>
<feature type="domain" description="Tf2-1-like SH3-like" evidence="2">
    <location>
        <begin position="274"/>
        <end position="325"/>
    </location>
</feature>
<keyword evidence="4" id="KW-1185">Reference proteome</keyword>
<evidence type="ECO:0000313" key="4">
    <source>
        <dbReference type="Proteomes" id="UP000075243"/>
    </source>
</evidence>
<evidence type="ECO:0000259" key="1">
    <source>
        <dbReference type="Pfam" id="PF03732"/>
    </source>
</evidence>
<dbReference type="Pfam" id="PF03732">
    <property type="entry name" value="Retrotrans_gag"/>
    <property type="match status" value="1"/>
</dbReference>
<feature type="domain" description="Retrotransposon gag" evidence="1">
    <location>
        <begin position="7"/>
        <end position="74"/>
    </location>
</feature>
<dbReference type="Gramene" id="C.cajan_25822.t">
    <property type="protein sequence ID" value="C.cajan_25822.t"/>
    <property type="gene ID" value="C.cajan_25822"/>
</dbReference>
<dbReference type="EMBL" id="KQ483425">
    <property type="protein sequence ID" value="KYP52353.1"/>
    <property type="molecule type" value="Genomic_DNA"/>
</dbReference>
<dbReference type="InterPro" id="IPR056924">
    <property type="entry name" value="SH3_Tf2-1"/>
</dbReference>
<reference evidence="3" key="1">
    <citation type="journal article" date="2012" name="Nat. Biotechnol.">
        <title>Draft genome sequence of pigeonpea (Cajanus cajan), an orphan legume crop of resource-poor farmers.</title>
        <authorList>
            <person name="Varshney R.K."/>
            <person name="Chen W."/>
            <person name="Li Y."/>
            <person name="Bharti A.K."/>
            <person name="Saxena R.K."/>
            <person name="Schlueter J.A."/>
            <person name="Donoghue M.T."/>
            <person name="Azam S."/>
            <person name="Fan G."/>
            <person name="Whaley A.M."/>
            <person name="Farmer A.D."/>
            <person name="Sheridan J."/>
            <person name="Iwata A."/>
            <person name="Tuteja R."/>
            <person name="Penmetsa R.V."/>
            <person name="Wu W."/>
            <person name="Upadhyaya H.D."/>
            <person name="Yang S.P."/>
            <person name="Shah T."/>
            <person name="Saxena K.B."/>
            <person name="Michael T."/>
            <person name="McCombie W.R."/>
            <person name="Yang B."/>
            <person name="Zhang G."/>
            <person name="Yang H."/>
            <person name="Wang J."/>
            <person name="Spillane C."/>
            <person name="Cook D.R."/>
            <person name="May G.D."/>
            <person name="Xu X."/>
            <person name="Jackson S.A."/>
        </authorList>
    </citation>
    <scope>NUCLEOTIDE SEQUENCE [LARGE SCALE GENOMIC DNA]</scope>
</reference>
<evidence type="ECO:0000259" key="2">
    <source>
        <dbReference type="Pfam" id="PF24626"/>
    </source>
</evidence>
<dbReference type="PANTHER" id="PTHR46148">
    <property type="entry name" value="CHROMO DOMAIN-CONTAINING PROTEIN"/>
    <property type="match status" value="1"/>
</dbReference>
<organism evidence="3 4">
    <name type="scientific">Cajanus cajan</name>
    <name type="common">Pigeon pea</name>
    <name type="synonym">Cajanus indicus</name>
    <dbReference type="NCBI Taxonomy" id="3821"/>
    <lineage>
        <taxon>Eukaryota</taxon>
        <taxon>Viridiplantae</taxon>
        <taxon>Streptophyta</taxon>
        <taxon>Embryophyta</taxon>
        <taxon>Tracheophyta</taxon>
        <taxon>Spermatophyta</taxon>
        <taxon>Magnoliopsida</taxon>
        <taxon>eudicotyledons</taxon>
        <taxon>Gunneridae</taxon>
        <taxon>Pentapetalae</taxon>
        <taxon>rosids</taxon>
        <taxon>fabids</taxon>
        <taxon>Fabales</taxon>
        <taxon>Fabaceae</taxon>
        <taxon>Papilionoideae</taxon>
        <taxon>50 kb inversion clade</taxon>
        <taxon>NPAAA clade</taxon>
        <taxon>indigoferoid/millettioid clade</taxon>
        <taxon>Phaseoleae</taxon>
        <taxon>Cajanus</taxon>
    </lineage>
</organism>
<name>A0A151SC50_CAJCA</name>
<dbReference type="InterPro" id="IPR005162">
    <property type="entry name" value="Retrotrans_gag_dom"/>
</dbReference>